<dbReference type="eggNOG" id="COG0346">
    <property type="taxonomic scope" value="Bacteria"/>
</dbReference>
<proteinExistence type="predicted"/>
<dbReference type="EMBL" id="FO117623">
    <property type="protein sequence ID" value="CCG04128.1"/>
    <property type="molecule type" value="Genomic_DNA"/>
</dbReference>
<dbReference type="CDD" id="cd06587">
    <property type="entry name" value="VOC"/>
    <property type="match status" value="1"/>
</dbReference>
<dbReference type="InterPro" id="IPR029068">
    <property type="entry name" value="Glyas_Bleomycin-R_OHBP_Dase"/>
</dbReference>
<dbReference type="GO" id="GO:0051213">
    <property type="term" value="F:dioxygenase activity"/>
    <property type="evidence" value="ECO:0007669"/>
    <property type="project" value="UniProtKB-KW"/>
</dbReference>
<protein>
    <submittedName>
        <fullName evidence="3">Glyoxalase/bleomycin resistance protein/dioxygenase</fullName>
    </submittedName>
</protein>
<dbReference type="KEGG" id="bsd:BLASA_3260"/>
<dbReference type="InterPro" id="IPR037523">
    <property type="entry name" value="VOC_core"/>
</dbReference>
<sequence length="130" mass="14204">MPSFPGIAHVSLTVTDVDTSTRWYTALLGSEPRRTMTDGPFVRRVFAVPGGQAISIVQHDGAPPADTFDPRRPGLDHLSFEVGAEAQLHAWERRLAELEVEHSTVQRADYGSVLSFKDPDGNALEFIASS</sequence>
<keyword evidence="4" id="KW-1185">Reference proteome</keyword>
<feature type="coiled-coil region" evidence="1">
    <location>
        <begin position="81"/>
        <end position="108"/>
    </location>
</feature>
<gene>
    <name evidence="3" type="ordered locus">BLASA_3260</name>
</gene>
<feature type="domain" description="VOC" evidence="2">
    <location>
        <begin position="6"/>
        <end position="129"/>
    </location>
</feature>
<evidence type="ECO:0000256" key="1">
    <source>
        <dbReference type="SAM" id="Coils"/>
    </source>
</evidence>
<dbReference type="PROSITE" id="PS51819">
    <property type="entry name" value="VOC"/>
    <property type="match status" value="1"/>
</dbReference>
<dbReference type="SUPFAM" id="SSF54593">
    <property type="entry name" value="Glyoxalase/Bleomycin resistance protein/Dihydroxybiphenyl dioxygenase"/>
    <property type="match status" value="1"/>
</dbReference>
<dbReference type="STRING" id="1146883.BLASA_3260"/>
<dbReference type="Pfam" id="PF00903">
    <property type="entry name" value="Glyoxalase"/>
    <property type="match status" value="1"/>
</dbReference>
<dbReference type="Gene3D" id="3.10.180.10">
    <property type="entry name" value="2,3-Dihydroxybiphenyl 1,2-Dioxygenase, domain 1"/>
    <property type="match status" value="1"/>
</dbReference>
<dbReference type="OrthoDB" id="317332at2"/>
<keyword evidence="1" id="KW-0175">Coiled coil</keyword>
<organism evidence="3 4">
    <name type="scientific">Blastococcus saxobsidens (strain DD2)</name>
    <dbReference type="NCBI Taxonomy" id="1146883"/>
    <lineage>
        <taxon>Bacteria</taxon>
        <taxon>Bacillati</taxon>
        <taxon>Actinomycetota</taxon>
        <taxon>Actinomycetes</taxon>
        <taxon>Geodermatophilales</taxon>
        <taxon>Geodermatophilaceae</taxon>
        <taxon>Blastococcus</taxon>
    </lineage>
</organism>
<dbReference type="InterPro" id="IPR004360">
    <property type="entry name" value="Glyas_Fos-R_dOase_dom"/>
</dbReference>
<keyword evidence="3" id="KW-0223">Dioxygenase</keyword>
<keyword evidence="3" id="KW-0560">Oxidoreductase</keyword>
<reference evidence="3 4" key="1">
    <citation type="journal article" date="2012" name="J. Bacteriol.">
        <title>Genome Sequence of Blastococcus saxobsidens DD2, a Stone-Inhabiting Bacterium.</title>
        <authorList>
            <person name="Chouaia B."/>
            <person name="Crotti E."/>
            <person name="Brusetti L."/>
            <person name="Daffonchio D."/>
            <person name="Essoussi I."/>
            <person name="Nouioui I."/>
            <person name="Sbissi I."/>
            <person name="Ghodhbane-Gtari F."/>
            <person name="Gtari M."/>
            <person name="Vacherie B."/>
            <person name="Barbe V."/>
            <person name="Medigue C."/>
            <person name="Gury J."/>
            <person name="Pujic P."/>
            <person name="Normand P."/>
        </authorList>
    </citation>
    <scope>NUCLEOTIDE SEQUENCE [LARGE SCALE GENOMIC DNA]</scope>
    <source>
        <strain evidence="3 4">DD2</strain>
    </source>
</reference>
<dbReference type="RefSeq" id="WP_014377007.1">
    <property type="nucleotide sequence ID" value="NC_016943.1"/>
</dbReference>
<dbReference type="AlphaFoldDB" id="H6RR48"/>
<evidence type="ECO:0000259" key="2">
    <source>
        <dbReference type="PROSITE" id="PS51819"/>
    </source>
</evidence>
<reference evidence="4" key="2">
    <citation type="submission" date="2012-02" db="EMBL/GenBank/DDBJ databases">
        <title>Complete genome sequence of Blastococcus saxobsidens strain DD2.</title>
        <authorList>
            <person name="Genoscope."/>
        </authorList>
    </citation>
    <scope>NUCLEOTIDE SEQUENCE [LARGE SCALE GENOMIC DNA]</scope>
    <source>
        <strain evidence="4">DD2</strain>
    </source>
</reference>
<evidence type="ECO:0000313" key="3">
    <source>
        <dbReference type="EMBL" id="CCG04128.1"/>
    </source>
</evidence>
<evidence type="ECO:0000313" key="4">
    <source>
        <dbReference type="Proteomes" id="UP000007517"/>
    </source>
</evidence>
<dbReference type="Proteomes" id="UP000007517">
    <property type="component" value="Chromosome"/>
</dbReference>
<dbReference type="HOGENOM" id="CLU_046006_9_2_11"/>
<name>H6RR48_BLASD</name>
<accession>H6RR48</accession>